<protein>
    <recommendedName>
        <fullName evidence="2">Haem-binding uptake Tiki superfamily ChaN domain-containing protein</fullName>
    </recommendedName>
</protein>
<name>A0A1Q8YCB5_9BURK</name>
<dbReference type="InterPro" id="IPR016773">
    <property type="entry name" value="Fe3_uptake_reg_CjrA_prd"/>
</dbReference>
<evidence type="ECO:0000256" key="1">
    <source>
        <dbReference type="SAM" id="MobiDB-lite"/>
    </source>
</evidence>
<dbReference type="Gene3D" id="3.40.50.11550">
    <property type="match status" value="1"/>
</dbReference>
<sequence length="341" mass="36997">MPGNNGEKHEKNHLSKNQFSWQPTETHARSREAFMMKNWLPLLVLSLTLNACAANTPHPTQAHALEDRIWDVDAGQFISAQKAFQRAGASRYVLLGEKHDSAIHHAHQLRLLQALADQGRAPALALEQMDVKHQAPLSAAQSTGTQDAETLASAGQLNREGWRWPMYKALISHAAKHQWPLLAANLSRADARDIALGKVLPDLPALDATQRTNMENDVVRGHCGYRPDTPVLTRIVNAQRARDVQMAKVLDSVSGPVVLVAGAGHVRTDRAVPLYLAEPVRALAIAFVEVANGQINPEAYDGAGFDLLWFTAATPRPDACAKPLTGLVAPPAAPSNPNTSK</sequence>
<feature type="compositionally biased region" description="Basic and acidic residues" evidence="1">
    <location>
        <begin position="1"/>
        <end position="13"/>
    </location>
</feature>
<dbReference type="Proteomes" id="UP000185911">
    <property type="component" value="Unassembled WGS sequence"/>
</dbReference>
<evidence type="ECO:0000313" key="4">
    <source>
        <dbReference type="Proteomes" id="UP000185911"/>
    </source>
</evidence>
<dbReference type="Pfam" id="PF04187">
    <property type="entry name" value="Cofac_haem_bdg"/>
    <property type="match status" value="1"/>
</dbReference>
<accession>A0A1Q8YCB5</accession>
<evidence type="ECO:0000313" key="3">
    <source>
        <dbReference type="EMBL" id="OLP05657.1"/>
    </source>
</evidence>
<feature type="compositionally biased region" description="Polar residues" evidence="1">
    <location>
        <begin position="15"/>
        <end position="25"/>
    </location>
</feature>
<dbReference type="AlphaFoldDB" id="A0A1Q8YCB5"/>
<reference evidence="3 4" key="1">
    <citation type="submission" date="2017-01" db="EMBL/GenBank/DDBJ databases">
        <title>Genome sequence of Rhodoferax antarcticus ANT.BR, a psychrophilic purple nonsulfur bacterium from an Antarctic microbial mat.</title>
        <authorList>
            <person name="Baker J."/>
            <person name="Riester C."/>
            <person name="Skinner B."/>
            <person name="Newell A."/>
            <person name="Swingley W."/>
            <person name="Madigan M."/>
            <person name="Jung D."/>
            <person name="Asao M."/>
            <person name="Chen M."/>
            <person name="Loughlin P."/>
            <person name="Pan H."/>
            <person name="Lin S."/>
            <person name="Li N."/>
            <person name="Shaw J."/>
            <person name="Prado M."/>
            <person name="Sherman C."/>
            <person name="Li X."/>
            <person name="Tang J."/>
            <person name="Blankenship R."/>
            <person name="Zhao T."/>
            <person name="Touchman J."/>
            <person name="Sattley M."/>
        </authorList>
    </citation>
    <scope>NUCLEOTIDE SEQUENCE [LARGE SCALE GENOMIC DNA]</scope>
    <source>
        <strain evidence="3 4">ANT.BR</strain>
    </source>
</reference>
<dbReference type="PIRSF" id="PIRSF020419">
    <property type="entry name" value="Fe_uptake_reg_CjrA_prd"/>
    <property type="match status" value="1"/>
</dbReference>
<organism evidence="3 4">
    <name type="scientific">Rhodoferax antarcticus ANT.BR</name>
    <dbReference type="NCBI Taxonomy" id="1111071"/>
    <lineage>
        <taxon>Bacteria</taxon>
        <taxon>Pseudomonadati</taxon>
        <taxon>Pseudomonadota</taxon>
        <taxon>Betaproteobacteria</taxon>
        <taxon>Burkholderiales</taxon>
        <taxon>Comamonadaceae</taxon>
        <taxon>Rhodoferax</taxon>
    </lineage>
</organism>
<proteinExistence type="predicted"/>
<feature type="domain" description="Haem-binding uptake Tiki superfamily ChaN" evidence="2">
    <location>
        <begin position="85"/>
        <end position="276"/>
    </location>
</feature>
<dbReference type="EMBL" id="MSYM01000015">
    <property type="protein sequence ID" value="OLP05657.1"/>
    <property type="molecule type" value="Genomic_DNA"/>
</dbReference>
<dbReference type="SUPFAM" id="SSF159501">
    <property type="entry name" value="EreA/ChaN-like"/>
    <property type="match status" value="1"/>
</dbReference>
<keyword evidence="4" id="KW-1185">Reference proteome</keyword>
<feature type="region of interest" description="Disordered" evidence="1">
    <location>
        <begin position="1"/>
        <end position="25"/>
    </location>
</feature>
<dbReference type="InterPro" id="IPR007314">
    <property type="entry name" value="Cofac_haem-bd_dom"/>
</dbReference>
<evidence type="ECO:0000259" key="2">
    <source>
        <dbReference type="Pfam" id="PF04187"/>
    </source>
</evidence>
<dbReference type="STRING" id="81479.RA876_09545"/>
<comment type="caution">
    <text evidence="3">The sequence shown here is derived from an EMBL/GenBank/DDBJ whole genome shotgun (WGS) entry which is preliminary data.</text>
</comment>
<gene>
    <name evidence="3" type="ORF">BLL52_3109</name>
</gene>
<dbReference type="CDD" id="cd14727">
    <property type="entry name" value="ChanN-like"/>
    <property type="match status" value="1"/>
</dbReference>